<dbReference type="Pfam" id="PF01410">
    <property type="entry name" value="COLFI"/>
    <property type="match status" value="1"/>
</dbReference>
<reference evidence="5" key="4">
    <citation type="journal article" date="2007" name="Genome Biol.">
        <title>Update of the Anopheles gambiae PEST genome assembly.</title>
        <authorList>
            <person name="Sharakhova M.V."/>
            <person name="Hammond M.P."/>
            <person name="Lobo N.F."/>
            <person name="Krzywinski J."/>
            <person name="Unger M.F."/>
            <person name="Hillenmeyer M.E."/>
            <person name="Bruggner R.V."/>
            <person name="Birney E."/>
            <person name="Collins F.H."/>
        </authorList>
    </citation>
    <scope>NUCLEOTIDE SEQUENCE</scope>
    <source>
        <strain evidence="5">PEST</strain>
    </source>
</reference>
<evidence type="ECO:0000256" key="2">
    <source>
        <dbReference type="ARBA" id="ARBA00022525"/>
    </source>
</evidence>
<reference evidence="5" key="2">
    <citation type="submission" date="2002-03" db="EMBL/GenBank/DDBJ databases">
        <authorList>
            <consortium name="The Anopheles Genome Sequencing Consortium"/>
        </authorList>
    </citation>
    <scope>NUCLEOTIDE SEQUENCE</scope>
    <source>
        <strain evidence="5">PEST</strain>
    </source>
</reference>
<dbReference type="GO" id="GO:0005201">
    <property type="term" value="F:extracellular matrix structural constituent"/>
    <property type="evidence" value="ECO:0007669"/>
    <property type="project" value="InterPro"/>
</dbReference>
<dbReference type="Gene3D" id="2.60.120.1000">
    <property type="match status" value="1"/>
</dbReference>
<protein>
    <submittedName>
        <fullName evidence="5">AGAP009576-PA</fullName>
    </submittedName>
</protein>
<dbReference type="GO" id="GO:0005581">
    <property type="term" value="C:collagen trimer"/>
    <property type="evidence" value="ECO:0007669"/>
    <property type="project" value="UniProtKB-KW"/>
</dbReference>
<dbReference type="AlphaFoldDB" id="Q5TP94"/>
<gene>
    <name evidence="5" type="ORF">AgaP_AGAP009576</name>
</gene>
<feature type="domain" description="Fibrillar collagen NC1" evidence="4">
    <location>
        <begin position="1"/>
        <end position="184"/>
    </location>
</feature>
<dbReference type="GO" id="GO:0005576">
    <property type="term" value="C:extracellular region"/>
    <property type="evidence" value="ECO:0007669"/>
    <property type="project" value="UniProtKB-SubCell"/>
</dbReference>
<name>Q5TP94_ANOGA</name>
<comment type="subcellular location">
    <subcellularLocation>
        <location evidence="1">Secreted</location>
    </subcellularLocation>
</comment>
<dbReference type="eggNOG" id="KOG3544">
    <property type="taxonomic scope" value="Eukaryota"/>
</dbReference>
<dbReference type="NCBIfam" id="NF040941">
    <property type="entry name" value="GGGWT_bact"/>
    <property type="match status" value="1"/>
</dbReference>
<dbReference type="EMBL" id="AAAB01008980">
    <property type="protein sequence ID" value="EAA43455.3"/>
    <property type="molecule type" value="Genomic_DNA"/>
</dbReference>
<dbReference type="VEuPathDB" id="VectorBase:AGAP009576"/>
<proteinExistence type="predicted"/>
<reference evidence="5" key="3">
    <citation type="journal article" date="2004" name="Trends Parasitol.">
        <title>The Anopheles gambiae genome: an update.</title>
        <authorList>
            <person name="Mongin E."/>
            <person name="Louis C."/>
            <person name="Holt R.A."/>
            <person name="Birney E."/>
            <person name="Collins F.H."/>
        </authorList>
    </citation>
    <scope>NUCLEOTIDE SEQUENCE</scope>
    <source>
        <strain evidence="5">PEST</strain>
    </source>
</reference>
<dbReference type="PhylomeDB" id="Q5TP94"/>
<dbReference type="InterPro" id="IPR000885">
    <property type="entry name" value="Fib_collagen_C"/>
</dbReference>
<accession>Q5TP94</accession>
<reference evidence="5" key="1">
    <citation type="journal article" date="2002" name="Science">
        <title>The genome sequence of the malaria mosquito Anopheles gambiae.</title>
        <authorList>
            <person name="Holt R.A."/>
            <person name="Subramanian G.M."/>
            <person name="Halpern A."/>
            <person name="Sutton G.G."/>
            <person name="Charlab R."/>
            <person name="Nusskern D.R."/>
            <person name="Wincker P."/>
            <person name="Clark A.G."/>
            <person name="Ribeiro J.M."/>
            <person name="Wides R."/>
            <person name="Salzberg S.L."/>
            <person name="Loftus B."/>
            <person name="Yandell M."/>
            <person name="Majoros W.H."/>
            <person name="Rusch D.B."/>
            <person name="Lai Z."/>
            <person name="Kraft C.L."/>
            <person name="Abril J.F."/>
            <person name="Anthouard V."/>
            <person name="Arensburger P."/>
            <person name="Atkinson P.W."/>
            <person name="Baden H."/>
            <person name="de Berardinis V."/>
            <person name="Baldwin D."/>
            <person name="Benes V."/>
            <person name="Biedler J."/>
            <person name="Blass C."/>
            <person name="Bolanos R."/>
            <person name="Boscus D."/>
            <person name="Barnstead M."/>
            <person name="Cai S."/>
            <person name="Center A."/>
            <person name="Chaturverdi K."/>
            <person name="Christophides G.K."/>
            <person name="Chrystal M.A."/>
            <person name="Clamp M."/>
            <person name="Cravchik A."/>
            <person name="Curwen V."/>
            <person name="Dana A."/>
            <person name="Delcher A."/>
            <person name="Dew I."/>
            <person name="Evans C.A."/>
            <person name="Flanigan M."/>
            <person name="Grundschober-Freimoser A."/>
            <person name="Friedli L."/>
            <person name="Gu Z."/>
            <person name="Guan P."/>
            <person name="Guigo R."/>
            <person name="Hillenmeyer M.E."/>
            <person name="Hladun S.L."/>
            <person name="Hogan J.R."/>
            <person name="Hong Y.S."/>
            <person name="Hoover J."/>
            <person name="Jaillon O."/>
            <person name="Ke Z."/>
            <person name="Kodira C."/>
            <person name="Kokoza E."/>
            <person name="Koutsos A."/>
            <person name="Letunic I."/>
            <person name="Levitsky A."/>
            <person name="Liang Y."/>
            <person name="Lin J.J."/>
            <person name="Lobo N.F."/>
            <person name="Lopez J.R."/>
            <person name="Malek J.A."/>
            <person name="McIntosh T.C."/>
            <person name="Meister S."/>
            <person name="Miller J."/>
            <person name="Mobarry C."/>
            <person name="Mongin E."/>
            <person name="Murphy S.D."/>
            <person name="O'Brochta D.A."/>
            <person name="Pfannkoch C."/>
            <person name="Qi R."/>
            <person name="Regier M.A."/>
            <person name="Remington K."/>
            <person name="Shao H."/>
            <person name="Sharakhova M.V."/>
            <person name="Sitter C.D."/>
            <person name="Shetty J."/>
            <person name="Smith T.J."/>
            <person name="Strong R."/>
            <person name="Sun J."/>
            <person name="Thomasova D."/>
            <person name="Ton L.Q."/>
            <person name="Topalis P."/>
            <person name="Tu Z."/>
            <person name="Unger M.F."/>
            <person name="Walenz B."/>
            <person name="Wang A."/>
            <person name="Wang J."/>
            <person name="Wang M."/>
            <person name="Wang X."/>
            <person name="Woodford K.J."/>
            <person name="Wortman J.R."/>
            <person name="Wu M."/>
            <person name="Yao A."/>
            <person name="Zdobnov E.M."/>
            <person name="Zhang H."/>
            <person name="Zhao Q."/>
            <person name="Zhao S."/>
            <person name="Zhu S.C."/>
            <person name="Zhimulev I."/>
            <person name="Coluzzi M."/>
            <person name="della Torre A."/>
            <person name="Roth C.W."/>
            <person name="Louis C."/>
            <person name="Kalush F."/>
            <person name="Mural R.J."/>
            <person name="Myers E.W."/>
            <person name="Adams M.D."/>
            <person name="Smith H.O."/>
            <person name="Broder S."/>
            <person name="Gardner M.J."/>
            <person name="Fraser C.M."/>
            <person name="Birney E."/>
            <person name="Bork P."/>
            <person name="Brey P.T."/>
            <person name="Venter J.C."/>
            <person name="Weissenbach J."/>
            <person name="Kafatos F.C."/>
            <person name="Collins F.H."/>
            <person name="Hoffman S.L."/>
        </authorList>
    </citation>
    <scope>NUCLEOTIDE SEQUENCE [LARGE SCALE GENOMIC DNA]</scope>
    <source>
        <strain evidence="5">PEST</strain>
    </source>
</reference>
<organism evidence="5">
    <name type="scientific">Anopheles gambiae</name>
    <name type="common">African malaria mosquito</name>
    <dbReference type="NCBI Taxonomy" id="7165"/>
    <lineage>
        <taxon>Eukaryota</taxon>
        <taxon>Metazoa</taxon>
        <taxon>Ecdysozoa</taxon>
        <taxon>Arthropoda</taxon>
        <taxon>Hexapoda</taxon>
        <taxon>Insecta</taxon>
        <taxon>Pterygota</taxon>
        <taxon>Neoptera</taxon>
        <taxon>Endopterygota</taxon>
        <taxon>Diptera</taxon>
        <taxon>Nematocera</taxon>
        <taxon>Culicoidea</taxon>
        <taxon>Culicidae</taxon>
        <taxon>Anophelinae</taxon>
        <taxon>Anopheles</taxon>
    </lineage>
</organism>
<dbReference type="PaxDb" id="7165-AGAP009576-PA"/>
<reference evidence="5" key="5">
    <citation type="submission" date="2011-05" db="EMBL/GenBank/DDBJ databases">
        <authorList>
            <consortium name="VectorBase"/>
        </authorList>
    </citation>
    <scope>NUCLEOTIDE SEQUENCE</scope>
    <source>
        <strain evidence="5">PEST</strain>
    </source>
</reference>
<evidence type="ECO:0000259" key="4">
    <source>
        <dbReference type="PROSITE" id="PS51461"/>
    </source>
</evidence>
<dbReference type="FunFam" id="2.60.120.1000:FF:000007">
    <property type="entry name" value="Collagen type V alpha 3 chain"/>
    <property type="match status" value="1"/>
</dbReference>
<dbReference type="InParanoid" id="Q5TP94"/>
<dbReference type="SMART" id="SM00038">
    <property type="entry name" value="COLFI"/>
    <property type="match status" value="1"/>
</dbReference>
<evidence type="ECO:0000256" key="1">
    <source>
        <dbReference type="ARBA" id="ARBA00004613"/>
    </source>
</evidence>
<evidence type="ECO:0000313" key="5">
    <source>
        <dbReference type="EMBL" id="EAA43455.3"/>
    </source>
</evidence>
<sequence length="184" mass="21260">MYSSIYSMRQELDRIRKPVGTRENPARTCRDLHHGHPQFKDGWYWIDPNLGMGDDAVYVFCNMTAAGETCVFPDIHSSQMPTIPWRKENDKTDWYSNLRGGFRISYETVGTVQMTFLRLLSQEAYQNFTYACMNSVAWYSTKDESYDNAIRFLGENEIDIGYDNSKIKPTVLVDGCKTGRSKSE</sequence>
<dbReference type="HOGENOM" id="CLU_001074_19_0_1"/>
<dbReference type="PROSITE" id="PS51461">
    <property type="entry name" value="NC1_FIB"/>
    <property type="match status" value="1"/>
</dbReference>
<keyword evidence="3" id="KW-0176">Collagen</keyword>
<feature type="non-terminal residue" evidence="5">
    <location>
        <position position="184"/>
    </location>
</feature>
<dbReference type="STRING" id="7165.Q5TP94"/>
<evidence type="ECO:0000256" key="3">
    <source>
        <dbReference type="ARBA" id="ARBA00023119"/>
    </source>
</evidence>
<comment type="caution">
    <text evidence="5">The sequence shown here is derived from an EMBL/GenBank/DDBJ whole genome shotgun (WGS) entry which is preliminary data.</text>
</comment>
<keyword evidence="2" id="KW-0964">Secreted</keyword>
<dbReference type="OMA" id="RFRAKSF"/>
<dbReference type="VEuPathDB" id="VectorBase:AGAMI1_002994"/>